<organism evidence="9 10">
    <name type="scientific">Olea europaea subsp. europaea</name>
    <dbReference type="NCBI Taxonomy" id="158383"/>
    <lineage>
        <taxon>Eukaryota</taxon>
        <taxon>Viridiplantae</taxon>
        <taxon>Streptophyta</taxon>
        <taxon>Embryophyta</taxon>
        <taxon>Tracheophyta</taxon>
        <taxon>Spermatophyta</taxon>
        <taxon>Magnoliopsida</taxon>
        <taxon>eudicotyledons</taxon>
        <taxon>Gunneridae</taxon>
        <taxon>Pentapetalae</taxon>
        <taxon>asterids</taxon>
        <taxon>lamiids</taxon>
        <taxon>Lamiales</taxon>
        <taxon>Oleaceae</taxon>
        <taxon>Oleeae</taxon>
        <taxon>Olea</taxon>
    </lineage>
</organism>
<evidence type="ECO:0000256" key="4">
    <source>
        <dbReference type="ARBA" id="ARBA00022723"/>
    </source>
</evidence>
<comment type="pathway">
    <text evidence="2">Secondary metabolite biosynthesis; terpenoid biosynthesis.</text>
</comment>
<evidence type="ECO:0000259" key="7">
    <source>
        <dbReference type="Pfam" id="PF01397"/>
    </source>
</evidence>
<dbReference type="Gene3D" id="1.10.600.10">
    <property type="entry name" value="Farnesyl Diphosphate Synthase"/>
    <property type="match status" value="1"/>
</dbReference>
<comment type="cofactor">
    <cofactor evidence="1">
        <name>Mg(2+)</name>
        <dbReference type="ChEBI" id="CHEBI:18420"/>
    </cofactor>
</comment>
<dbReference type="FunFam" id="1.50.10.130:FF:000001">
    <property type="entry name" value="Isoprene synthase, chloroplastic"/>
    <property type="match status" value="1"/>
</dbReference>
<dbReference type="InterPro" id="IPR008949">
    <property type="entry name" value="Isoprenoid_synthase_dom_sf"/>
</dbReference>
<keyword evidence="4" id="KW-0479">Metal-binding</keyword>
<protein>
    <submittedName>
        <fullName evidence="9">(-)-germacrene D synthase</fullName>
    </submittedName>
</protein>
<comment type="similarity">
    <text evidence="3">Belongs to the terpene synthase family.</text>
</comment>
<evidence type="ECO:0000313" key="10">
    <source>
        <dbReference type="Proteomes" id="UP000594638"/>
    </source>
</evidence>
<feature type="compositionally biased region" description="Polar residues" evidence="6">
    <location>
        <begin position="1"/>
        <end position="19"/>
    </location>
</feature>
<evidence type="ECO:0000256" key="2">
    <source>
        <dbReference type="ARBA" id="ARBA00004721"/>
    </source>
</evidence>
<evidence type="ECO:0000313" key="9">
    <source>
        <dbReference type="EMBL" id="CAA2961962.1"/>
    </source>
</evidence>
<dbReference type="SFLD" id="SFLDS00005">
    <property type="entry name" value="Isoprenoid_Synthase_Type_I"/>
    <property type="match status" value="1"/>
</dbReference>
<feature type="domain" description="Terpene synthase N-terminal" evidence="7">
    <location>
        <begin position="32"/>
        <end position="206"/>
    </location>
</feature>
<sequence length="583" mass="67257">MDSQIHASATPSSTKNMSVQDARRSVTYHPTIWGDYFLQYSSNDILAHEEQERQKLKDEVKMLLAAAPDGSVYKLDLIDAIQRLGVGYHFEIEIEKSLKYIYETYHESYNKQNNDLRAIALRFRLFRQQGYYVSCDVFNKFKDSQGKFEDSLIGDVPGLLSLYEAAHFGVHGEEILEEALKFSTFHLGSMIHQVSNSLPRQVSDALEMPIHKTLTRLGVKKFLSIYQESGGDILLNFAKLDFDIVQKMHQKELSDITRLVCFVKLHSVYIHLYIGKIYFLSDVNCRWWKALEFGKILPFARDRLVECYFWILCVYFEPQYSLARKILTKVIAMTSIIDDIYDVYGTLDELKHFTDAIKRWDFSAIDQLPSYMKYFYKSLLDVYLEAETELGTIGKSYRVHYAIDEMKKLVQAYFEEAKWTYSKYTPTLEEYMKAALVSTAYMMLSTTSLVGMGELVTKEAFDWISSEPLSVRASSIICRLMDDMVGHGFEQKIMAVECYIKETGASKEDAFAVFQTQVMNAWKDINQECLNSDVVPMVVLVRVVNLTRVINLLYKDSDGYTNSKTKLKDFITSILIQPATISN</sequence>
<gene>
    <name evidence="9" type="ORF">OLEA9_A097656</name>
</gene>
<evidence type="ECO:0000256" key="5">
    <source>
        <dbReference type="ARBA" id="ARBA00023239"/>
    </source>
</evidence>
<dbReference type="SUPFAM" id="SSF48576">
    <property type="entry name" value="Terpenoid synthases"/>
    <property type="match status" value="1"/>
</dbReference>
<accession>A0A8S0Q702</accession>
<evidence type="ECO:0000256" key="1">
    <source>
        <dbReference type="ARBA" id="ARBA00001946"/>
    </source>
</evidence>
<name>A0A8S0Q702_OLEEU</name>
<dbReference type="InterPro" id="IPR036965">
    <property type="entry name" value="Terpene_synth_N_sf"/>
</dbReference>
<dbReference type="OrthoDB" id="1265640at2759"/>
<dbReference type="Pfam" id="PF03936">
    <property type="entry name" value="Terpene_synth_C"/>
    <property type="match status" value="1"/>
</dbReference>
<dbReference type="SFLD" id="SFLDG01019">
    <property type="entry name" value="Terpene_Cyclase_Like_1_C_Termi"/>
    <property type="match status" value="1"/>
</dbReference>
<dbReference type="InterPro" id="IPR034741">
    <property type="entry name" value="Terpene_cyclase-like_1_C"/>
</dbReference>
<dbReference type="SUPFAM" id="SSF48239">
    <property type="entry name" value="Terpenoid cyclases/Protein prenyltransferases"/>
    <property type="match status" value="1"/>
</dbReference>
<dbReference type="InterPro" id="IPR008930">
    <property type="entry name" value="Terpenoid_cyclase/PrenylTrfase"/>
</dbReference>
<dbReference type="InterPro" id="IPR001906">
    <property type="entry name" value="Terpene_synth_N"/>
</dbReference>
<dbReference type="PANTHER" id="PTHR31225:SF221">
    <property type="entry name" value="(-)-GERMACRENE D SYNTHASE"/>
    <property type="match status" value="1"/>
</dbReference>
<dbReference type="FunFam" id="1.10.600.10:FF:000007">
    <property type="entry name" value="Isoprene synthase, chloroplastic"/>
    <property type="match status" value="1"/>
</dbReference>
<dbReference type="Gramene" id="OE9A097656T1">
    <property type="protein sequence ID" value="OE9A097656C1"/>
    <property type="gene ID" value="OE9A097656"/>
</dbReference>
<dbReference type="InterPro" id="IPR005630">
    <property type="entry name" value="Terpene_synthase_metal-bd"/>
</dbReference>
<dbReference type="EMBL" id="CACTIH010000681">
    <property type="protein sequence ID" value="CAA2961962.1"/>
    <property type="molecule type" value="Genomic_DNA"/>
</dbReference>
<evidence type="ECO:0000256" key="6">
    <source>
        <dbReference type="SAM" id="MobiDB-lite"/>
    </source>
</evidence>
<feature type="region of interest" description="Disordered" evidence="6">
    <location>
        <begin position="1"/>
        <end position="21"/>
    </location>
</feature>
<dbReference type="GO" id="GO:0010333">
    <property type="term" value="F:terpene synthase activity"/>
    <property type="evidence" value="ECO:0007669"/>
    <property type="project" value="InterPro"/>
</dbReference>
<evidence type="ECO:0000256" key="3">
    <source>
        <dbReference type="ARBA" id="ARBA00006333"/>
    </source>
</evidence>
<proteinExistence type="inferred from homology"/>
<comment type="caution">
    <text evidence="9">The sequence shown here is derived from an EMBL/GenBank/DDBJ whole genome shotgun (WGS) entry which is preliminary data.</text>
</comment>
<keyword evidence="10" id="KW-1185">Reference proteome</keyword>
<dbReference type="Pfam" id="PF01397">
    <property type="entry name" value="Terpene_synth"/>
    <property type="match status" value="1"/>
</dbReference>
<dbReference type="InterPro" id="IPR050148">
    <property type="entry name" value="Terpene_synthase-like"/>
</dbReference>
<reference evidence="9 10" key="1">
    <citation type="submission" date="2019-12" db="EMBL/GenBank/DDBJ databases">
        <authorList>
            <person name="Alioto T."/>
            <person name="Alioto T."/>
            <person name="Gomez Garrido J."/>
        </authorList>
    </citation>
    <scope>NUCLEOTIDE SEQUENCE [LARGE SCALE GENOMIC DNA]</scope>
</reference>
<dbReference type="CDD" id="cd00684">
    <property type="entry name" value="Terpene_cyclase_plant_C1"/>
    <property type="match status" value="1"/>
</dbReference>
<dbReference type="AlphaFoldDB" id="A0A8S0Q702"/>
<keyword evidence="5" id="KW-0456">Lyase</keyword>
<evidence type="ECO:0000259" key="8">
    <source>
        <dbReference type="Pfam" id="PF03936"/>
    </source>
</evidence>
<dbReference type="InterPro" id="IPR044814">
    <property type="entry name" value="Terpene_cyclase_plant_C1"/>
</dbReference>
<dbReference type="GO" id="GO:0000287">
    <property type="term" value="F:magnesium ion binding"/>
    <property type="evidence" value="ECO:0007669"/>
    <property type="project" value="InterPro"/>
</dbReference>
<dbReference type="PANTHER" id="PTHR31225">
    <property type="entry name" value="OS04G0344100 PROTEIN-RELATED"/>
    <property type="match status" value="1"/>
</dbReference>
<dbReference type="Gene3D" id="1.50.10.130">
    <property type="entry name" value="Terpene synthase, N-terminal domain"/>
    <property type="match status" value="1"/>
</dbReference>
<dbReference type="Proteomes" id="UP000594638">
    <property type="component" value="Unassembled WGS sequence"/>
</dbReference>
<dbReference type="GO" id="GO:0016102">
    <property type="term" value="P:diterpenoid biosynthetic process"/>
    <property type="evidence" value="ECO:0007669"/>
    <property type="project" value="InterPro"/>
</dbReference>
<feature type="domain" description="Terpene synthase metal-binding" evidence="8">
    <location>
        <begin position="290"/>
        <end position="524"/>
    </location>
</feature>